<keyword evidence="3" id="KW-0647">Proteasome</keyword>
<dbReference type="GO" id="GO:0031593">
    <property type="term" value="F:polyubiquitin modification-dependent protein binding"/>
    <property type="evidence" value="ECO:0007669"/>
    <property type="project" value="TreeGrafter"/>
</dbReference>
<dbReference type="PROSITE" id="PS50234">
    <property type="entry name" value="VWFA"/>
    <property type="match status" value="1"/>
</dbReference>
<dbReference type="Gene3D" id="3.40.50.410">
    <property type="entry name" value="von Willebrand factor, type A domain"/>
    <property type="match status" value="1"/>
</dbReference>
<comment type="similarity">
    <text evidence="1">Belongs to the proteasome subunit S5A family.</text>
</comment>
<keyword evidence="6" id="KW-1185">Reference proteome</keyword>
<evidence type="ECO:0000256" key="1">
    <source>
        <dbReference type="ARBA" id="ARBA00005574"/>
    </source>
</evidence>
<feature type="compositionally biased region" description="Basic and acidic residues" evidence="4">
    <location>
        <begin position="346"/>
        <end position="364"/>
    </location>
</feature>
<protein>
    <recommendedName>
        <fullName evidence="2">26S proteasome non-ATPase regulatory subunit 4</fullName>
    </recommendedName>
</protein>
<dbReference type="FunFam" id="3.40.50.410:FF:000005">
    <property type="entry name" value="26S proteasome non-ATPase regulatory subunit 4"/>
    <property type="match status" value="1"/>
</dbReference>
<dbReference type="PANTHER" id="PTHR10223">
    <property type="entry name" value="26S PROTEASOME NON-ATPASE REGULATORY SUBUNIT 4"/>
    <property type="match status" value="1"/>
</dbReference>
<evidence type="ECO:0000313" key="7">
    <source>
        <dbReference type="WBParaSite" id="maker-uti_cns_0005363-snap-gene-0.7-mRNA-1"/>
    </source>
</evidence>
<dbReference type="Pfam" id="PF13519">
    <property type="entry name" value="VWA_2"/>
    <property type="match status" value="1"/>
</dbReference>
<name>A0A1I8HCM2_9PLAT</name>
<dbReference type="GO" id="GO:0005634">
    <property type="term" value="C:nucleus"/>
    <property type="evidence" value="ECO:0007669"/>
    <property type="project" value="TreeGrafter"/>
</dbReference>
<evidence type="ECO:0000256" key="3">
    <source>
        <dbReference type="ARBA" id="ARBA00022942"/>
    </source>
</evidence>
<organism evidence="6 7">
    <name type="scientific">Macrostomum lignano</name>
    <dbReference type="NCBI Taxonomy" id="282301"/>
    <lineage>
        <taxon>Eukaryota</taxon>
        <taxon>Metazoa</taxon>
        <taxon>Spiralia</taxon>
        <taxon>Lophotrochozoa</taxon>
        <taxon>Platyhelminthes</taxon>
        <taxon>Rhabditophora</taxon>
        <taxon>Macrostomorpha</taxon>
        <taxon>Macrostomida</taxon>
        <taxon>Macrostomidae</taxon>
        <taxon>Macrostomum</taxon>
    </lineage>
</organism>
<dbReference type="SMART" id="SM00726">
    <property type="entry name" value="UIM"/>
    <property type="match status" value="2"/>
</dbReference>
<feature type="domain" description="VWFA" evidence="5">
    <location>
        <begin position="5"/>
        <end position="186"/>
    </location>
</feature>
<dbReference type="WBParaSite" id="maker-uti_cns_0005363-snap-gene-0.7-mRNA-1">
    <property type="protein sequence ID" value="maker-uti_cns_0005363-snap-gene-0.7-mRNA-1"/>
    <property type="gene ID" value="maker-uti_cns_0005363-snap-gene-0.7"/>
</dbReference>
<dbReference type="InterPro" id="IPR027040">
    <property type="entry name" value="PSMD4"/>
</dbReference>
<dbReference type="PANTHER" id="PTHR10223:SF0">
    <property type="entry name" value="26S PROTEASOME NON-ATPASE REGULATORY SUBUNIT 4"/>
    <property type="match status" value="1"/>
</dbReference>
<feature type="compositionally biased region" description="Low complexity" evidence="4">
    <location>
        <begin position="333"/>
        <end position="345"/>
    </location>
</feature>
<dbReference type="PROSITE" id="PS50330">
    <property type="entry name" value="UIM"/>
    <property type="match status" value="2"/>
</dbReference>
<dbReference type="GO" id="GO:0043161">
    <property type="term" value="P:proteasome-mediated ubiquitin-dependent protein catabolic process"/>
    <property type="evidence" value="ECO:0007669"/>
    <property type="project" value="TreeGrafter"/>
</dbReference>
<dbReference type="AlphaFoldDB" id="A0A1I8HCM2"/>
<sequence>MVLEATVICVDNSDYARNGDFVPTRLLAQQDAVSLVCHSKKSNAENTVGLICMAGAEVLVTLSPDAQKVMSRLQSVQPRGSIQFSTSIRIAHLALRHRQSRNQRMRIVAFVGSPIAEDEKDLIRLGKRLKKENVSLDVVNFGEEEANQTKLTAMLDAVNGKDGTGSHLVTVTAGSMLHDSLMVSPIVVGEDGAGSLPPGYGGGYDFGVDAQDDPELALALRVSMEEQRARQEQQNANQEGSGSLAGGVVAASTGAGTGAGSEAPRNAEEAMLARVMGGADTGVSMDTDIDMLASMTEDEQIAMALRMSLQPELGAETPAPTASAAAAAAGGAGAASGAASGSSSEGRLDPPSKKIKVDPSEDLKSGSAAADDDEALEDPEFLESVLQGLPGVDPKSAENHHNLHRRCCSTSPPSGAHQDGGADDKIVVAISNSSRFLMELKKARNGGGVPAAVQRRSYENNVTWFQFILDSQEDGRLVPKRQQQQRHVTIWHVWHADSVVVKEPESETSGRSYTVRLPRKSPDSIGTEAVIEDVFGMAFKIESSTDYQQFLSSYHRIECQQVTGASSVPIGGSPSIYKTLVEVGDAASDQLDAVRIREVLNDVHLFQSGQVDIANNATDGVPSSALLIEY</sequence>
<dbReference type="InterPro" id="IPR002035">
    <property type="entry name" value="VWF_A"/>
</dbReference>
<evidence type="ECO:0000259" key="5">
    <source>
        <dbReference type="PROSITE" id="PS50234"/>
    </source>
</evidence>
<proteinExistence type="inferred from homology"/>
<dbReference type="InterPro" id="IPR036465">
    <property type="entry name" value="vWFA_dom_sf"/>
</dbReference>
<accession>A0A1I8HCM2</accession>
<evidence type="ECO:0000256" key="2">
    <source>
        <dbReference type="ARBA" id="ARBA00014934"/>
    </source>
</evidence>
<dbReference type="GO" id="GO:0005829">
    <property type="term" value="C:cytosol"/>
    <property type="evidence" value="ECO:0007669"/>
    <property type="project" value="TreeGrafter"/>
</dbReference>
<dbReference type="Gene3D" id="1.10.287.3990">
    <property type="match status" value="1"/>
</dbReference>
<feature type="region of interest" description="Disordered" evidence="4">
    <location>
        <begin position="333"/>
        <end position="374"/>
    </location>
</feature>
<dbReference type="GO" id="GO:0008540">
    <property type="term" value="C:proteasome regulatory particle, base subcomplex"/>
    <property type="evidence" value="ECO:0007669"/>
    <property type="project" value="TreeGrafter"/>
</dbReference>
<dbReference type="Proteomes" id="UP000095280">
    <property type="component" value="Unplaced"/>
</dbReference>
<evidence type="ECO:0000256" key="4">
    <source>
        <dbReference type="SAM" id="MobiDB-lite"/>
    </source>
</evidence>
<dbReference type="Pfam" id="PF02809">
    <property type="entry name" value="UIM"/>
    <property type="match status" value="2"/>
</dbReference>
<feature type="region of interest" description="Disordered" evidence="4">
    <location>
        <begin position="225"/>
        <end position="265"/>
    </location>
</feature>
<reference evidence="7" key="1">
    <citation type="submission" date="2016-11" db="UniProtKB">
        <authorList>
            <consortium name="WormBaseParasite"/>
        </authorList>
    </citation>
    <scope>IDENTIFICATION</scope>
</reference>
<dbReference type="CDD" id="cd01452">
    <property type="entry name" value="VWA_26S_proteasome_subunit"/>
    <property type="match status" value="1"/>
</dbReference>
<dbReference type="SUPFAM" id="SSF53300">
    <property type="entry name" value="vWA-like"/>
    <property type="match status" value="1"/>
</dbReference>
<evidence type="ECO:0000313" key="6">
    <source>
        <dbReference type="Proteomes" id="UP000095280"/>
    </source>
</evidence>
<feature type="compositionally biased region" description="Low complexity" evidence="4">
    <location>
        <begin position="232"/>
        <end position="254"/>
    </location>
</feature>
<dbReference type="InterPro" id="IPR003903">
    <property type="entry name" value="UIM_dom"/>
</dbReference>
<dbReference type="Gene3D" id="6.10.300.40">
    <property type="match status" value="1"/>
</dbReference>